<comment type="caution">
    <text evidence="2">The sequence shown here is derived from an EMBL/GenBank/DDBJ whole genome shotgun (WGS) entry which is preliminary data.</text>
</comment>
<evidence type="ECO:0000256" key="1">
    <source>
        <dbReference type="SAM" id="SignalP"/>
    </source>
</evidence>
<feature type="chain" id="PRO_5038394799" evidence="1">
    <location>
        <begin position="23"/>
        <end position="79"/>
    </location>
</feature>
<reference evidence="2" key="1">
    <citation type="submission" date="2020-07" db="EMBL/GenBank/DDBJ databases">
        <title>Huge and variable diversity of episymbiotic CPR bacteria and DPANN archaea in groundwater ecosystems.</title>
        <authorList>
            <person name="He C.Y."/>
            <person name="Keren R."/>
            <person name="Whittaker M."/>
            <person name="Farag I.F."/>
            <person name="Doudna J."/>
            <person name="Cate J.H.D."/>
            <person name="Banfield J.F."/>
        </authorList>
    </citation>
    <scope>NUCLEOTIDE SEQUENCE</scope>
    <source>
        <strain evidence="2">NC_groundwater_1664_Pr3_B-0.1um_52_9</strain>
    </source>
</reference>
<keyword evidence="1" id="KW-0732">Signal</keyword>
<feature type="non-terminal residue" evidence="2">
    <location>
        <position position="79"/>
    </location>
</feature>
<sequence>MMKRLIPILSMITFLFATSVCLGEQNNSIIETQVLRIFAVKNASYYHKPWKSPDFSEVRGSGFFFRNDKHFPGKQGMII</sequence>
<evidence type="ECO:0000313" key="2">
    <source>
        <dbReference type="EMBL" id="MBI5249847.1"/>
    </source>
</evidence>
<gene>
    <name evidence="2" type="ORF">HY912_10155</name>
</gene>
<dbReference type="EMBL" id="JACRDE010000272">
    <property type="protein sequence ID" value="MBI5249847.1"/>
    <property type="molecule type" value="Genomic_DNA"/>
</dbReference>
<accession>A0A9D6V694</accession>
<dbReference type="AlphaFoldDB" id="A0A9D6V694"/>
<proteinExistence type="predicted"/>
<evidence type="ECO:0000313" key="3">
    <source>
        <dbReference type="Proteomes" id="UP000807825"/>
    </source>
</evidence>
<protein>
    <submittedName>
        <fullName evidence="2">Uncharacterized protein</fullName>
    </submittedName>
</protein>
<name>A0A9D6V694_9BACT</name>
<feature type="signal peptide" evidence="1">
    <location>
        <begin position="1"/>
        <end position="22"/>
    </location>
</feature>
<organism evidence="2 3">
    <name type="scientific">Desulfomonile tiedjei</name>
    <dbReference type="NCBI Taxonomy" id="2358"/>
    <lineage>
        <taxon>Bacteria</taxon>
        <taxon>Pseudomonadati</taxon>
        <taxon>Thermodesulfobacteriota</taxon>
        <taxon>Desulfomonilia</taxon>
        <taxon>Desulfomonilales</taxon>
        <taxon>Desulfomonilaceae</taxon>
        <taxon>Desulfomonile</taxon>
    </lineage>
</organism>
<dbReference type="Proteomes" id="UP000807825">
    <property type="component" value="Unassembled WGS sequence"/>
</dbReference>